<dbReference type="GO" id="GO:0000103">
    <property type="term" value="P:sulfate assimilation"/>
    <property type="evidence" value="ECO:0007669"/>
    <property type="project" value="TreeGrafter"/>
</dbReference>
<feature type="binding site" evidence="4">
    <location>
        <position position="105"/>
    </location>
    <ligand>
        <name>Mg(2+)</name>
        <dbReference type="ChEBI" id="CHEBI:18420"/>
        <label>2</label>
    </ligand>
</feature>
<dbReference type="InterPro" id="IPR050725">
    <property type="entry name" value="CysQ/Inositol_MonoPase"/>
</dbReference>
<feature type="binding site" evidence="4">
    <location>
        <position position="102"/>
    </location>
    <ligand>
        <name>Mg(2+)</name>
        <dbReference type="ChEBI" id="CHEBI:18420"/>
        <label>1</label>
    </ligand>
</feature>
<evidence type="ECO:0000313" key="7">
    <source>
        <dbReference type="Proteomes" id="UP000192566"/>
    </source>
</evidence>
<comment type="similarity">
    <text evidence="4">Belongs to the inositol monophosphatase superfamily. CysQ family.</text>
</comment>
<sequence length="267" mass="29756">MKDSTSELATEISPFLYLEEVTATAVEAGKLILRHRRDARVIAEKGDHGKDASPVTAADLESNECIINHLKVLDPDIPIISEETQLADYETRKSWRRFWLVDPLDGTKEFVRGSDEFTVNIAFIEDLEPVLGVIYLPAKKLLYYAQKGRGSWKQAGRRPPVQIFSSIPDLGQGLTVVESRSHPSPALESYLKDLPIKERVAAGSSLKFCLVAEGLADIYPRMNPTMEWDVAAGDCIYRNSSRLGQRSSSLTYNKPSLKNDSFVIGLK</sequence>
<dbReference type="NCBIfam" id="TIGR01331">
    <property type="entry name" value="bisphos_cysQ"/>
    <property type="match status" value="1"/>
</dbReference>
<keyword evidence="4" id="KW-0472">Membrane</keyword>
<dbReference type="GO" id="GO:0000287">
    <property type="term" value="F:magnesium ion binding"/>
    <property type="evidence" value="ECO:0007669"/>
    <property type="project" value="UniProtKB-UniRule"/>
</dbReference>
<comment type="caution">
    <text evidence="6">The sequence shown here is derived from an EMBL/GenBank/DDBJ whole genome shotgun (WGS) entry which is preliminary data.</text>
</comment>
<feature type="binding site" evidence="4">
    <location>
        <position position="104"/>
    </location>
    <ligand>
        <name>Mg(2+)</name>
        <dbReference type="ChEBI" id="CHEBI:18420"/>
        <label>1</label>
    </ligand>
</feature>
<organism evidence="6 7">
    <name type="scientific">Mycobacterium heidelbergense</name>
    <dbReference type="NCBI Taxonomy" id="53376"/>
    <lineage>
        <taxon>Bacteria</taxon>
        <taxon>Bacillati</taxon>
        <taxon>Actinomycetota</taxon>
        <taxon>Actinomycetes</taxon>
        <taxon>Mycobacteriales</taxon>
        <taxon>Mycobacteriaceae</taxon>
        <taxon>Mycobacterium</taxon>
        <taxon>Mycobacterium simiae complex</taxon>
    </lineage>
</organism>
<comment type="function">
    <text evidence="4">Converts adenosine-3',5'-bisphosphate (PAP) to AMP.</text>
</comment>
<dbReference type="Pfam" id="PF00459">
    <property type="entry name" value="Inositol_P"/>
    <property type="match status" value="1"/>
</dbReference>
<protein>
    <recommendedName>
        <fullName evidence="4">3'(2'),5'-bisphosphate nucleotidase CysQ</fullName>
        <ecNumber evidence="4">3.1.3.7</ecNumber>
    </recommendedName>
    <alternativeName>
        <fullName evidence="4">3'(2'),5-bisphosphonucleoside 3'(2')-phosphohydrolase</fullName>
    </alternativeName>
    <alternativeName>
        <fullName evidence="4">3'-phosphoadenosine 5'-phosphate phosphatase</fullName>
        <shortName evidence="4">PAP phosphatase</shortName>
    </alternativeName>
</protein>
<keyword evidence="4" id="KW-1003">Cell membrane</keyword>
<dbReference type="GO" id="GO:0005886">
    <property type="term" value="C:plasma membrane"/>
    <property type="evidence" value="ECO:0007669"/>
    <property type="project" value="UniProtKB-SubCell"/>
</dbReference>
<dbReference type="Gene3D" id="3.30.540.10">
    <property type="entry name" value="Fructose-1,6-Bisphosphatase, subunit A, domain 1"/>
    <property type="match status" value="1"/>
</dbReference>
<feature type="binding site" evidence="5">
    <location>
        <position position="229"/>
    </location>
    <ligand>
        <name>Mg(2+)</name>
        <dbReference type="ChEBI" id="CHEBI:18420"/>
        <label>1</label>
        <note>catalytic</note>
    </ligand>
</feature>
<keyword evidence="4" id="KW-0378">Hydrolase</keyword>
<feature type="binding site" evidence="4">
    <location>
        <begin position="104"/>
        <end position="107"/>
    </location>
    <ligand>
        <name>substrate</name>
    </ligand>
</feature>
<dbReference type="AlphaFoldDB" id="A0A1X0DRV5"/>
<keyword evidence="3 4" id="KW-0460">Magnesium</keyword>
<dbReference type="RefSeq" id="WP_083073356.1">
    <property type="nucleotide sequence ID" value="NZ_AP022615.1"/>
</dbReference>
<evidence type="ECO:0000256" key="2">
    <source>
        <dbReference type="ARBA" id="ARBA00022723"/>
    </source>
</evidence>
<dbReference type="PANTHER" id="PTHR43028:SF5">
    <property type="entry name" value="3'(2'),5'-BISPHOSPHATE NUCLEOTIDASE 1"/>
    <property type="match status" value="1"/>
</dbReference>
<evidence type="ECO:0000256" key="4">
    <source>
        <dbReference type="HAMAP-Rule" id="MF_02095"/>
    </source>
</evidence>
<feature type="binding site" evidence="5">
    <location>
        <position position="102"/>
    </location>
    <ligand>
        <name>Mg(2+)</name>
        <dbReference type="ChEBI" id="CHEBI:18420"/>
        <label>1</label>
        <note>catalytic</note>
    </ligand>
</feature>
<evidence type="ECO:0000256" key="5">
    <source>
        <dbReference type="PIRSR" id="PIRSR600760-2"/>
    </source>
</evidence>
<dbReference type="EMBL" id="MVHR01000007">
    <property type="protein sequence ID" value="ORA74932.1"/>
    <property type="molecule type" value="Genomic_DNA"/>
</dbReference>
<dbReference type="EC" id="3.1.3.7" evidence="4"/>
<feature type="binding site" evidence="4">
    <location>
        <position position="102"/>
    </location>
    <ligand>
        <name>Mg(2+)</name>
        <dbReference type="ChEBI" id="CHEBI:18420"/>
        <label>2</label>
    </ligand>
</feature>
<dbReference type="PRINTS" id="PR00377">
    <property type="entry name" value="IMPHPHTASES"/>
</dbReference>
<dbReference type="Gene3D" id="3.40.190.80">
    <property type="match status" value="1"/>
</dbReference>
<dbReference type="PROSITE" id="PS00629">
    <property type="entry name" value="IMP_1"/>
    <property type="match status" value="1"/>
</dbReference>
<feature type="binding site" evidence="4">
    <location>
        <position position="229"/>
    </location>
    <ligand>
        <name>Mg(2+)</name>
        <dbReference type="ChEBI" id="CHEBI:18420"/>
        <label>2</label>
    </ligand>
</feature>
<comment type="catalytic activity">
    <reaction evidence="1 4">
        <text>adenosine 3',5'-bisphosphate + H2O = AMP + phosphate</text>
        <dbReference type="Rhea" id="RHEA:10040"/>
        <dbReference type="ChEBI" id="CHEBI:15377"/>
        <dbReference type="ChEBI" id="CHEBI:43474"/>
        <dbReference type="ChEBI" id="CHEBI:58343"/>
        <dbReference type="ChEBI" id="CHEBI:456215"/>
        <dbReference type="EC" id="3.1.3.7"/>
    </reaction>
</comment>
<feature type="binding site" evidence="4">
    <location>
        <position position="82"/>
    </location>
    <ligand>
        <name>substrate</name>
    </ligand>
</feature>
<feature type="binding site" evidence="5">
    <location>
        <position position="104"/>
    </location>
    <ligand>
        <name>Mg(2+)</name>
        <dbReference type="ChEBI" id="CHEBI:18420"/>
        <label>1</label>
        <note>catalytic</note>
    </ligand>
</feature>
<dbReference type="InterPro" id="IPR020583">
    <property type="entry name" value="Inositol_monoP_metal-BS"/>
</dbReference>
<evidence type="ECO:0000256" key="1">
    <source>
        <dbReference type="ARBA" id="ARBA00001625"/>
    </source>
</evidence>
<gene>
    <name evidence="4" type="primary">cysQ</name>
    <name evidence="6" type="ORF">BST25_07355</name>
</gene>
<dbReference type="GO" id="GO:0008441">
    <property type="term" value="F:3'(2'),5'-bisphosphate nucleotidase activity"/>
    <property type="evidence" value="ECO:0007669"/>
    <property type="project" value="UniProtKB-UniRule"/>
</dbReference>
<name>A0A1X0DRV5_MYCHE</name>
<evidence type="ECO:0000313" key="6">
    <source>
        <dbReference type="EMBL" id="ORA74932.1"/>
    </source>
</evidence>
<dbReference type="SUPFAM" id="SSF56655">
    <property type="entry name" value="Carbohydrate phosphatase"/>
    <property type="match status" value="1"/>
</dbReference>
<comment type="subcellular location">
    <subcellularLocation>
        <location evidence="4">Cell membrane</location>
        <topology evidence="4">Peripheral membrane protein</topology>
        <orientation evidence="4">Cytoplasmic side</orientation>
    </subcellularLocation>
</comment>
<dbReference type="HAMAP" id="MF_02095">
    <property type="entry name" value="CysQ"/>
    <property type="match status" value="1"/>
</dbReference>
<feature type="binding site" evidence="5">
    <location>
        <position position="82"/>
    </location>
    <ligand>
        <name>Mg(2+)</name>
        <dbReference type="ChEBI" id="CHEBI:18420"/>
        <label>1</label>
        <note>catalytic</note>
    </ligand>
</feature>
<accession>A0A1X0DRV5</accession>
<keyword evidence="7" id="KW-1185">Reference proteome</keyword>
<feature type="binding site" evidence="5">
    <location>
        <position position="105"/>
    </location>
    <ligand>
        <name>Mg(2+)</name>
        <dbReference type="ChEBI" id="CHEBI:18420"/>
        <label>1</label>
        <note>catalytic</note>
    </ligand>
</feature>
<feature type="binding site" evidence="4">
    <location>
        <position position="82"/>
    </location>
    <ligand>
        <name>Mg(2+)</name>
        <dbReference type="ChEBI" id="CHEBI:18420"/>
        <label>1</label>
    </ligand>
</feature>
<evidence type="ECO:0000256" key="3">
    <source>
        <dbReference type="ARBA" id="ARBA00022842"/>
    </source>
</evidence>
<dbReference type="GO" id="GO:0050427">
    <property type="term" value="P:3'-phosphoadenosine 5'-phosphosulfate metabolic process"/>
    <property type="evidence" value="ECO:0007669"/>
    <property type="project" value="TreeGrafter"/>
</dbReference>
<feature type="binding site" evidence="4">
    <location>
        <position position="229"/>
    </location>
    <ligand>
        <name>substrate</name>
    </ligand>
</feature>
<keyword evidence="2 4" id="KW-0479">Metal-binding</keyword>
<comment type="cofactor">
    <cofactor evidence="4 5">
        <name>Mg(2+)</name>
        <dbReference type="ChEBI" id="CHEBI:18420"/>
    </cofactor>
</comment>
<proteinExistence type="inferred from homology"/>
<dbReference type="Proteomes" id="UP000192566">
    <property type="component" value="Unassembled WGS sequence"/>
</dbReference>
<dbReference type="InterPro" id="IPR006240">
    <property type="entry name" value="CysQ"/>
</dbReference>
<dbReference type="PANTHER" id="PTHR43028">
    <property type="entry name" value="3'(2'),5'-BISPHOSPHATE NUCLEOTIDASE 1"/>
    <property type="match status" value="1"/>
</dbReference>
<dbReference type="OrthoDB" id="9772456at2"/>
<reference evidence="6 7" key="1">
    <citation type="submission" date="2017-02" db="EMBL/GenBank/DDBJ databases">
        <title>The new phylogeny of genus Mycobacterium.</title>
        <authorList>
            <person name="Tortoli E."/>
            <person name="Trovato A."/>
            <person name="Cirillo D.M."/>
        </authorList>
    </citation>
    <scope>NUCLEOTIDE SEQUENCE [LARGE SCALE GENOMIC DNA]</scope>
    <source>
        <strain evidence="6 7">DSM 44471</strain>
    </source>
</reference>
<dbReference type="InterPro" id="IPR000760">
    <property type="entry name" value="Inositol_monophosphatase-like"/>
</dbReference>
<dbReference type="STRING" id="53376.BST25_07355"/>
<dbReference type="CDD" id="cd01638">
    <property type="entry name" value="CysQ"/>
    <property type="match status" value="1"/>
</dbReference>